<feature type="signal peptide" evidence="1">
    <location>
        <begin position="1"/>
        <end position="29"/>
    </location>
</feature>
<organism evidence="2 3">
    <name type="scientific">Agrococcus jenensis</name>
    <dbReference type="NCBI Taxonomy" id="46353"/>
    <lineage>
        <taxon>Bacteria</taxon>
        <taxon>Bacillati</taxon>
        <taxon>Actinomycetota</taxon>
        <taxon>Actinomycetes</taxon>
        <taxon>Micrococcales</taxon>
        <taxon>Microbacteriaceae</taxon>
        <taxon>Agrococcus</taxon>
    </lineage>
</organism>
<dbReference type="EMBL" id="RKHJ01000001">
    <property type="protein sequence ID" value="ROR66404.1"/>
    <property type="molecule type" value="Genomic_DNA"/>
</dbReference>
<evidence type="ECO:0000256" key="1">
    <source>
        <dbReference type="SAM" id="SignalP"/>
    </source>
</evidence>
<keyword evidence="3" id="KW-1185">Reference proteome</keyword>
<feature type="chain" id="PRO_5038754550" evidence="1">
    <location>
        <begin position="30"/>
        <end position="183"/>
    </location>
</feature>
<keyword evidence="1" id="KW-0732">Signal</keyword>
<evidence type="ECO:0000313" key="2">
    <source>
        <dbReference type="EMBL" id="ROR66404.1"/>
    </source>
</evidence>
<comment type="caution">
    <text evidence="2">The sequence shown here is derived from an EMBL/GenBank/DDBJ whole genome shotgun (WGS) entry which is preliminary data.</text>
</comment>
<sequence length="183" mass="19363">MFKHTKTRALITAVLVGGLIAAGAAPAGAQVVERYTIEDSGSGVIGDFCGAGVDAAYTFEVTGSGTIRTRGDGELLWFHERTRTVQTFTYDGMTVTDIQPNTLSRDHEIVDNGDGTISITVLLTGGQRLIGSDGKVLAKGDGQVRLLVVIDVATDQVLSEEVIFGSTGTNDDFCEAILEHWGI</sequence>
<gene>
    <name evidence="2" type="ORF">EDD26_1786</name>
</gene>
<dbReference type="Proteomes" id="UP000275456">
    <property type="component" value="Unassembled WGS sequence"/>
</dbReference>
<dbReference type="RefSeq" id="WP_123697396.1">
    <property type="nucleotide sequence ID" value="NZ_RKHJ01000001.1"/>
</dbReference>
<protein>
    <submittedName>
        <fullName evidence="2">Uncharacterized protein</fullName>
    </submittedName>
</protein>
<dbReference type="AlphaFoldDB" id="A0A3N2ATQ2"/>
<dbReference type="OrthoDB" id="3788955at2"/>
<reference evidence="2 3" key="1">
    <citation type="submission" date="2018-11" db="EMBL/GenBank/DDBJ databases">
        <title>Sequencing the genomes of 1000 actinobacteria strains.</title>
        <authorList>
            <person name="Klenk H.-P."/>
        </authorList>
    </citation>
    <scope>NUCLEOTIDE SEQUENCE [LARGE SCALE GENOMIC DNA]</scope>
    <source>
        <strain evidence="2 3">DSM 9580</strain>
    </source>
</reference>
<evidence type="ECO:0000313" key="3">
    <source>
        <dbReference type="Proteomes" id="UP000275456"/>
    </source>
</evidence>
<accession>A0A3N2ATQ2</accession>
<proteinExistence type="predicted"/>
<name>A0A3N2ATQ2_9MICO</name>